<dbReference type="InterPro" id="IPR036526">
    <property type="entry name" value="C-N_Hydrolase_sf"/>
</dbReference>
<accession>A0A367X771</accession>
<dbReference type="GO" id="GO:0000257">
    <property type="term" value="F:nitrilase activity"/>
    <property type="evidence" value="ECO:0007669"/>
    <property type="project" value="UniProtKB-ARBA"/>
</dbReference>
<gene>
    <name evidence="3" type="ORF">TH30_00995</name>
</gene>
<dbReference type="PANTHER" id="PTHR46044">
    <property type="entry name" value="NITRILASE"/>
    <property type="match status" value="1"/>
</dbReference>
<feature type="domain" description="CN hydrolase" evidence="2">
    <location>
        <begin position="14"/>
        <end position="288"/>
    </location>
</feature>
<dbReference type="InterPro" id="IPR000132">
    <property type="entry name" value="Nitrilase/CN_hydratase_CS"/>
</dbReference>
<dbReference type="InterPro" id="IPR044149">
    <property type="entry name" value="Nitrilases_CHs"/>
</dbReference>
<dbReference type="Pfam" id="PF00795">
    <property type="entry name" value="CN_hydrolase"/>
    <property type="match status" value="1"/>
</dbReference>
<dbReference type="PANTHER" id="PTHR46044:SF1">
    <property type="entry name" value="CN HYDROLASE DOMAIN-CONTAINING PROTEIN"/>
    <property type="match status" value="1"/>
</dbReference>
<dbReference type="CDD" id="cd07564">
    <property type="entry name" value="nitrilases_CHs"/>
    <property type="match status" value="1"/>
</dbReference>
<protein>
    <submittedName>
        <fullName evidence="3">Carbon-nitrogen hydrolase</fullName>
    </submittedName>
</protein>
<sequence>MSLSINNSSKKDQLNVAVAQIAPVWLNREATLAKVSDAISDAAAQNAQLIGFGETVLPGYPFWIERTDGARFNDPVQKDLHAHYLDQAVVIERGDLDTVCAQARDHGMAIYLGIYERPMDRGGHSGFCSLAYIDENGAIGSVHRKLMPTYEERLTWSPGDGNGLRTHPLGAFRVGGLNCWENWMPLARTALYADGEDFHFACWPGGERNTRISPFLAQEGRSYVMSVSGLMRVSDFPDDTPYLEQILAGNGQADMLTNGGSCLVAPDGSYVIEPIVGIEVVKTATIDHAMVRQERQNFDPVGHYSRPDILKLEVDRRRQTAARFRDE</sequence>
<comment type="similarity">
    <text evidence="1">Belongs to the carbon-nitrogen hydrolase superfamily. Nitrilase family.</text>
</comment>
<organism evidence="3 4">
    <name type="scientific">Thalassospira profundimaris</name>
    <dbReference type="NCBI Taxonomy" id="502049"/>
    <lineage>
        <taxon>Bacteria</taxon>
        <taxon>Pseudomonadati</taxon>
        <taxon>Pseudomonadota</taxon>
        <taxon>Alphaproteobacteria</taxon>
        <taxon>Rhodospirillales</taxon>
        <taxon>Thalassospiraceae</taxon>
        <taxon>Thalassospira</taxon>
    </lineage>
</organism>
<name>A0A367X771_9PROT</name>
<proteinExistence type="inferred from homology"/>
<reference evidence="3 4" key="1">
    <citation type="submission" date="2014-07" db="EMBL/GenBank/DDBJ databases">
        <title>Draft genome sequence of Thalassospira profundimaris PR54-5.</title>
        <authorList>
            <person name="Lai Q."/>
            <person name="Shao Z."/>
        </authorList>
    </citation>
    <scope>NUCLEOTIDE SEQUENCE [LARGE SCALE GENOMIC DNA]</scope>
    <source>
        <strain evidence="3 4">PR54-5</strain>
    </source>
</reference>
<dbReference type="SUPFAM" id="SSF56317">
    <property type="entry name" value="Carbon-nitrogen hydrolase"/>
    <property type="match status" value="1"/>
</dbReference>
<dbReference type="PROSITE" id="PS50263">
    <property type="entry name" value="CN_HYDROLASE"/>
    <property type="match status" value="1"/>
</dbReference>
<dbReference type="RefSeq" id="WP_114096237.1">
    <property type="nucleotide sequence ID" value="NZ_JPWI01000001.1"/>
</dbReference>
<dbReference type="Proteomes" id="UP000252255">
    <property type="component" value="Unassembled WGS sequence"/>
</dbReference>
<dbReference type="InterPro" id="IPR003010">
    <property type="entry name" value="C-N_Hydrolase"/>
</dbReference>
<evidence type="ECO:0000313" key="3">
    <source>
        <dbReference type="EMBL" id="RCK48940.1"/>
    </source>
</evidence>
<evidence type="ECO:0000259" key="2">
    <source>
        <dbReference type="PROSITE" id="PS50263"/>
    </source>
</evidence>
<evidence type="ECO:0000256" key="1">
    <source>
        <dbReference type="ARBA" id="ARBA00008129"/>
    </source>
</evidence>
<dbReference type="OrthoDB" id="9803803at2"/>
<dbReference type="PROSITE" id="PS00921">
    <property type="entry name" value="NITRIL_CHT_2"/>
    <property type="match status" value="1"/>
</dbReference>
<comment type="caution">
    <text evidence="3">The sequence shown here is derived from an EMBL/GenBank/DDBJ whole genome shotgun (WGS) entry which is preliminary data.</text>
</comment>
<dbReference type="AlphaFoldDB" id="A0A367X771"/>
<keyword evidence="3" id="KW-0378">Hydrolase</keyword>
<dbReference type="Gene3D" id="3.60.110.10">
    <property type="entry name" value="Carbon-nitrogen hydrolase"/>
    <property type="match status" value="1"/>
</dbReference>
<evidence type="ECO:0000313" key="4">
    <source>
        <dbReference type="Proteomes" id="UP000252255"/>
    </source>
</evidence>
<dbReference type="EMBL" id="JPWI01000001">
    <property type="protein sequence ID" value="RCK48940.1"/>
    <property type="molecule type" value="Genomic_DNA"/>
</dbReference>